<feature type="domain" description="UVR" evidence="6">
    <location>
        <begin position="199"/>
        <end position="234"/>
    </location>
</feature>
<evidence type="ECO:0000313" key="9">
    <source>
        <dbReference type="Proteomes" id="UP000422764"/>
    </source>
</evidence>
<dbReference type="InterPro" id="IPR000305">
    <property type="entry name" value="GIY-YIG_endonuc"/>
</dbReference>
<dbReference type="SUPFAM" id="SSF82771">
    <property type="entry name" value="GIY-YIG endonuclease"/>
    <property type="match status" value="1"/>
</dbReference>
<evidence type="ECO:0000256" key="2">
    <source>
        <dbReference type="ARBA" id="ARBA00022763"/>
    </source>
</evidence>
<accession>A0A6I6EK75</accession>
<dbReference type="GO" id="GO:0004518">
    <property type="term" value="F:nuclease activity"/>
    <property type="evidence" value="ECO:0007669"/>
    <property type="project" value="UniProtKB-KW"/>
</dbReference>
<dbReference type="EMBL" id="CP046522">
    <property type="protein sequence ID" value="QGU94049.1"/>
    <property type="molecule type" value="Genomic_DNA"/>
</dbReference>
<dbReference type="PANTHER" id="PTHR30562">
    <property type="entry name" value="UVRC/OXIDOREDUCTASE"/>
    <property type="match status" value="1"/>
</dbReference>
<dbReference type="GO" id="GO:0009380">
    <property type="term" value="C:excinuclease repair complex"/>
    <property type="evidence" value="ECO:0007669"/>
    <property type="project" value="TreeGrafter"/>
</dbReference>
<keyword evidence="8" id="KW-0378">Hydrolase</keyword>
<dbReference type="SMART" id="SM00465">
    <property type="entry name" value="GIYc"/>
    <property type="match status" value="1"/>
</dbReference>
<dbReference type="Gene3D" id="4.10.860.10">
    <property type="entry name" value="UVR domain"/>
    <property type="match status" value="1"/>
</dbReference>
<dbReference type="Proteomes" id="UP000422764">
    <property type="component" value="Chromosome"/>
</dbReference>
<dbReference type="PROSITE" id="PS50151">
    <property type="entry name" value="UVR"/>
    <property type="match status" value="1"/>
</dbReference>
<evidence type="ECO:0000256" key="5">
    <source>
        <dbReference type="ARBA" id="ARBA00023204"/>
    </source>
</evidence>
<sequence>MELKEKVKSLPLCPGIYLMKDSLDNIIYVGKSKSLKKRVQSYFQSSSAHTPKVKKLVKNLKDFDYILTDTEFEAFMLECKYIKELKPIYNRLMKNPLSYTYVEIHTDKIFPTIWITNTLNHNNKSLYFGPFTSRSTVEKAIEGIKEFYKIICSNPSKKNTSCLNYSLGKCLGMCLGGSAAEQYNSIINKIIGLFDNTDSNIIEEIEEKMLHASENFDFETAAKYRDIIDTIKILINKEKIIDFTEENKNIAVIEKLNDYTFKLFLIKRNKVLFSEKYNIESVDIGQLTRMIESNILTYYQDEVLPPHKEVTKDEIDEAEIIYSYLKSSKCRYIIVPEEWLFPKNNFCINETLSKLLYEVKTQLS</sequence>
<dbReference type="PROSITE" id="PS50164">
    <property type="entry name" value="GIY_YIG"/>
    <property type="match status" value="1"/>
</dbReference>
<keyword evidence="8" id="KW-0067">ATP-binding</keyword>
<dbReference type="Pfam" id="PF01541">
    <property type="entry name" value="GIY-YIG"/>
    <property type="match status" value="1"/>
</dbReference>
<evidence type="ECO:0000313" key="8">
    <source>
        <dbReference type="EMBL" id="QGU94049.1"/>
    </source>
</evidence>
<evidence type="ECO:0000256" key="3">
    <source>
        <dbReference type="ARBA" id="ARBA00022769"/>
    </source>
</evidence>
<dbReference type="Gene3D" id="3.40.1440.10">
    <property type="entry name" value="GIY-YIG endonuclease"/>
    <property type="match status" value="1"/>
</dbReference>
<evidence type="ECO:0000256" key="4">
    <source>
        <dbReference type="ARBA" id="ARBA00022881"/>
    </source>
</evidence>
<feature type="domain" description="GIY-YIG" evidence="7">
    <location>
        <begin position="12"/>
        <end position="91"/>
    </location>
</feature>
<organism evidence="8 9">
    <name type="scientific">Clostridium bovifaecis</name>
    <dbReference type="NCBI Taxonomy" id="2184719"/>
    <lineage>
        <taxon>Bacteria</taxon>
        <taxon>Bacillati</taxon>
        <taxon>Bacillota</taxon>
        <taxon>Clostridia</taxon>
        <taxon>Eubacteriales</taxon>
        <taxon>Clostridiaceae</taxon>
        <taxon>Clostridium</taxon>
    </lineage>
</organism>
<dbReference type="InterPro" id="IPR001943">
    <property type="entry name" value="UVR_dom"/>
</dbReference>
<keyword evidence="8" id="KW-0547">Nucleotide-binding</keyword>
<keyword evidence="9" id="KW-1185">Reference proteome</keyword>
<proteinExistence type="predicted"/>
<dbReference type="InterPro" id="IPR036876">
    <property type="entry name" value="UVR_dom_sf"/>
</dbReference>
<keyword evidence="2" id="KW-0227">DNA damage</keyword>
<reference evidence="8 9" key="1">
    <citation type="submission" date="2019-12" db="EMBL/GenBank/DDBJ databases">
        <title>Genome sequenceing of Clostridium bovifaecis.</title>
        <authorList>
            <person name="Yao Y."/>
        </authorList>
    </citation>
    <scope>NUCLEOTIDE SEQUENCE [LARGE SCALE GENOMIC DNA]</scope>
    <source>
        <strain evidence="8 9">BXX</strain>
    </source>
</reference>
<evidence type="ECO:0000259" key="6">
    <source>
        <dbReference type="PROSITE" id="PS50151"/>
    </source>
</evidence>
<evidence type="ECO:0000256" key="1">
    <source>
        <dbReference type="ARBA" id="ARBA00022490"/>
    </source>
</evidence>
<dbReference type="PANTHER" id="PTHR30562:SF1">
    <property type="entry name" value="UVRABC SYSTEM PROTEIN C"/>
    <property type="match status" value="1"/>
</dbReference>
<dbReference type="InterPro" id="IPR047296">
    <property type="entry name" value="GIY-YIG_UvrC_Cho"/>
</dbReference>
<protein>
    <submittedName>
        <fullName evidence="8">DNA helicase UvrC</fullName>
    </submittedName>
</protein>
<keyword evidence="4" id="KW-0267">Excision nuclease</keyword>
<keyword evidence="8" id="KW-0347">Helicase</keyword>
<dbReference type="SUPFAM" id="SSF46600">
    <property type="entry name" value="C-terminal UvrC-binding domain of UvrB"/>
    <property type="match status" value="1"/>
</dbReference>
<keyword evidence="1" id="KW-0963">Cytoplasm</keyword>
<name>A0A6I6EK75_9CLOT</name>
<keyword evidence="3" id="KW-0228">DNA excision</keyword>
<dbReference type="AlphaFoldDB" id="A0A6I6EK75"/>
<dbReference type="CDD" id="cd10434">
    <property type="entry name" value="GIY-YIG_UvrC_Cho"/>
    <property type="match status" value="1"/>
</dbReference>
<dbReference type="Pfam" id="PF02151">
    <property type="entry name" value="UVR"/>
    <property type="match status" value="1"/>
</dbReference>
<dbReference type="GO" id="GO:0004386">
    <property type="term" value="F:helicase activity"/>
    <property type="evidence" value="ECO:0007669"/>
    <property type="project" value="UniProtKB-KW"/>
</dbReference>
<dbReference type="GO" id="GO:0006289">
    <property type="term" value="P:nucleotide-excision repair"/>
    <property type="evidence" value="ECO:0007669"/>
    <property type="project" value="InterPro"/>
</dbReference>
<evidence type="ECO:0000259" key="7">
    <source>
        <dbReference type="PROSITE" id="PS50164"/>
    </source>
</evidence>
<dbReference type="InterPro" id="IPR035901">
    <property type="entry name" value="GIY-YIG_endonuc_sf"/>
</dbReference>
<keyword evidence="5" id="KW-0234">DNA repair</keyword>
<dbReference type="InterPro" id="IPR050066">
    <property type="entry name" value="UvrABC_protein_C"/>
</dbReference>
<gene>
    <name evidence="8" type="ORF">GOM49_01870</name>
</gene>
<dbReference type="FunFam" id="3.40.1440.10:FF:000001">
    <property type="entry name" value="UvrABC system protein C"/>
    <property type="match status" value="1"/>
</dbReference>